<comment type="caution">
    <text evidence="1">The sequence shown here is derived from an EMBL/GenBank/DDBJ whole genome shotgun (WGS) entry which is preliminary data.</text>
</comment>
<evidence type="ECO:0000313" key="2">
    <source>
        <dbReference type="Proteomes" id="UP000277212"/>
    </source>
</evidence>
<dbReference type="EMBL" id="NKUJ01000141">
    <property type="protein sequence ID" value="RMJ12285.1"/>
    <property type="molecule type" value="Genomic_DNA"/>
</dbReference>
<dbReference type="Proteomes" id="UP000277212">
    <property type="component" value="Unassembled WGS sequence"/>
</dbReference>
<proteinExistence type="predicted"/>
<reference evidence="1 2" key="1">
    <citation type="submission" date="2017-06" db="EMBL/GenBank/DDBJ databases">
        <title>Comparative genomic analysis of Ambrosia Fusariam Clade fungi.</title>
        <authorList>
            <person name="Stajich J.E."/>
            <person name="Carrillo J."/>
            <person name="Kijimoto T."/>
            <person name="Eskalen A."/>
            <person name="O'Donnell K."/>
            <person name="Kasson M."/>
        </authorList>
    </citation>
    <scope>NUCLEOTIDE SEQUENCE [LARGE SCALE GENOMIC DNA]</scope>
    <source>
        <strain evidence="1">UCR3666</strain>
    </source>
</reference>
<accession>A0A3M2S509</accession>
<evidence type="ECO:0000313" key="1">
    <source>
        <dbReference type="EMBL" id="RMJ12285.1"/>
    </source>
</evidence>
<protein>
    <submittedName>
        <fullName evidence="1">Uncharacterized protein</fullName>
    </submittedName>
</protein>
<gene>
    <name evidence="1" type="ORF">CDV36_008064</name>
</gene>
<sequence>MIKLQKLDDSCQQLQNDNDGLSASGHVFSFLDLCLFCLKSFLFHTCKFLSNQTQTSPVSNNPQTLIHVRDMN</sequence>
<dbReference type="AlphaFoldDB" id="A0A3M2S509"/>
<keyword evidence="2" id="KW-1185">Reference proteome</keyword>
<organism evidence="1 2">
    <name type="scientific">Fusarium kuroshium</name>
    <dbReference type="NCBI Taxonomy" id="2010991"/>
    <lineage>
        <taxon>Eukaryota</taxon>
        <taxon>Fungi</taxon>
        <taxon>Dikarya</taxon>
        <taxon>Ascomycota</taxon>
        <taxon>Pezizomycotina</taxon>
        <taxon>Sordariomycetes</taxon>
        <taxon>Hypocreomycetidae</taxon>
        <taxon>Hypocreales</taxon>
        <taxon>Nectriaceae</taxon>
        <taxon>Fusarium</taxon>
        <taxon>Fusarium solani species complex</taxon>
    </lineage>
</organism>
<name>A0A3M2S509_9HYPO</name>